<dbReference type="GO" id="GO:0005886">
    <property type="term" value="C:plasma membrane"/>
    <property type="evidence" value="ECO:0007669"/>
    <property type="project" value="UniProtKB-SubCell"/>
</dbReference>
<proteinExistence type="predicted"/>
<evidence type="ECO:0000256" key="6">
    <source>
        <dbReference type="ARBA" id="ARBA00023136"/>
    </source>
</evidence>
<keyword evidence="3" id="KW-0547">Nucleotide-binding</keyword>
<evidence type="ECO:0000256" key="5">
    <source>
        <dbReference type="ARBA" id="ARBA00022989"/>
    </source>
</evidence>
<dbReference type="Pfam" id="PF00005">
    <property type="entry name" value="ABC_tran"/>
    <property type="match status" value="1"/>
</dbReference>
<reference evidence="9 10" key="1">
    <citation type="submission" date="2019-11" db="EMBL/GenBank/DDBJ databases">
        <title>Characterisation of Fundicoccus ignavus gen. nov. sp. nov., a novel genus of the family Aerococcaceae from bulk tank milk.</title>
        <authorList>
            <person name="Siebert A."/>
            <person name="Huptas C."/>
            <person name="Wenning M."/>
            <person name="Scherer S."/>
            <person name="Doll E.V."/>
        </authorList>
    </citation>
    <scope>NUCLEOTIDE SEQUENCE [LARGE SCALE GENOMIC DNA]</scope>
    <source>
        <strain evidence="9 10">DSM 109652</strain>
    </source>
</reference>
<dbReference type="PANTHER" id="PTHR24221">
    <property type="entry name" value="ATP-BINDING CASSETTE SUB-FAMILY B"/>
    <property type="match status" value="1"/>
</dbReference>
<comment type="caution">
    <text evidence="9">The sequence shown here is derived from an EMBL/GenBank/DDBJ whole genome shotgun (WGS) entry which is preliminary data.</text>
</comment>
<dbReference type="PANTHER" id="PTHR24221:SF654">
    <property type="entry name" value="ATP-BINDING CASSETTE SUB-FAMILY B MEMBER 6"/>
    <property type="match status" value="1"/>
</dbReference>
<name>A0A844C110_9LACT</name>
<dbReference type="Gene3D" id="1.20.1560.10">
    <property type="entry name" value="ABC transporter type 1, transmembrane domain"/>
    <property type="match status" value="1"/>
</dbReference>
<feature type="transmembrane region" description="Helical" evidence="7">
    <location>
        <begin position="250"/>
        <end position="269"/>
    </location>
</feature>
<feature type="transmembrane region" description="Helical" evidence="7">
    <location>
        <begin position="164"/>
        <end position="180"/>
    </location>
</feature>
<dbReference type="Proteomes" id="UP000440066">
    <property type="component" value="Unassembled WGS sequence"/>
</dbReference>
<dbReference type="PROSITE" id="PS00211">
    <property type="entry name" value="ABC_TRANSPORTER_1"/>
    <property type="match status" value="1"/>
</dbReference>
<dbReference type="RefSeq" id="WP_153833097.1">
    <property type="nucleotide sequence ID" value="NZ_WJQT01000018.1"/>
</dbReference>
<dbReference type="InterPro" id="IPR039421">
    <property type="entry name" value="Type_1_exporter"/>
</dbReference>
<dbReference type="SUPFAM" id="SSF90123">
    <property type="entry name" value="ABC transporter transmembrane region"/>
    <property type="match status" value="1"/>
</dbReference>
<dbReference type="SMART" id="SM00382">
    <property type="entry name" value="AAA"/>
    <property type="match status" value="1"/>
</dbReference>
<protein>
    <submittedName>
        <fullName evidence="9">ATP-binding cassette domain-containing protein</fullName>
    </submittedName>
</protein>
<dbReference type="EMBL" id="WJQT01000018">
    <property type="protein sequence ID" value="MRJ48038.1"/>
    <property type="molecule type" value="Genomic_DNA"/>
</dbReference>
<dbReference type="InterPro" id="IPR003593">
    <property type="entry name" value="AAA+_ATPase"/>
</dbReference>
<evidence type="ECO:0000256" key="1">
    <source>
        <dbReference type="ARBA" id="ARBA00004651"/>
    </source>
</evidence>
<keyword evidence="2 7" id="KW-0812">Transmembrane</keyword>
<gene>
    <name evidence="9" type="ORF">GF867_10725</name>
</gene>
<dbReference type="InterPro" id="IPR003439">
    <property type="entry name" value="ABC_transporter-like_ATP-bd"/>
</dbReference>
<dbReference type="InterPro" id="IPR027417">
    <property type="entry name" value="P-loop_NTPase"/>
</dbReference>
<feature type="transmembrane region" description="Helical" evidence="7">
    <location>
        <begin position="138"/>
        <end position="158"/>
    </location>
</feature>
<evidence type="ECO:0000313" key="10">
    <source>
        <dbReference type="Proteomes" id="UP000440066"/>
    </source>
</evidence>
<evidence type="ECO:0000256" key="4">
    <source>
        <dbReference type="ARBA" id="ARBA00022840"/>
    </source>
</evidence>
<keyword evidence="6 7" id="KW-0472">Membrane</keyword>
<comment type="subcellular location">
    <subcellularLocation>
        <location evidence="1">Cell membrane</location>
        <topology evidence="1">Multi-pass membrane protein</topology>
    </subcellularLocation>
</comment>
<keyword evidence="4 9" id="KW-0067">ATP-binding</keyword>
<evidence type="ECO:0000256" key="3">
    <source>
        <dbReference type="ARBA" id="ARBA00022741"/>
    </source>
</evidence>
<dbReference type="GO" id="GO:0034040">
    <property type="term" value="F:ATPase-coupled lipid transmembrane transporter activity"/>
    <property type="evidence" value="ECO:0007669"/>
    <property type="project" value="TreeGrafter"/>
</dbReference>
<evidence type="ECO:0000313" key="9">
    <source>
        <dbReference type="EMBL" id="MRJ48038.1"/>
    </source>
</evidence>
<accession>A0A844C110</accession>
<organism evidence="9 10">
    <name type="scientific">Fundicoccus ignavus</name>
    <dbReference type="NCBI Taxonomy" id="2664442"/>
    <lineage>
        <taxon>Bacteria</taxon>
        <taxon>Bacillati</taxon>
        <taxon>Bacillota</taxon>
        <taxon>Bacilli</taxon>
        <taxon>Lactobacillales</taxon>
        <taxon>Aerococcaceae</taxon>
        <taxon>Fundicoccus</taxon>
    </lineage>
</organism>
<feature type="transmembrane region" description="Helical" evidence="7">
    <location>
        <begin position="21"/>
        <end position="45"/>
    </location>
</feature>
<sequence length="608" mass="69796">MKIKWRNFKLLWQLIHDYKPTIILWMIVKILVSAIVPFIQILTMAKVIEWLTNGMEIILFIQNLSLWLIAVSILTSLEVFLKNKFDYFSETFRIQLIEPVISKQASLDYPLITGEEGSKKFWDAMMLLDYRGTSLGRIFDEWLAIGTAFFSVILYFYTLFTLEKNFLVVLVVVLVGLIALKRKQQRLKEAELPNTLKNWRQFNYLEKVIGDNRIAKDLRLYHMKGWFQAIKTQLSADYLKYTRSSRRHQSIENVFVSLALIMMTLLAYLRSIELISLGEIILSEFVVYVSVVTLITQTLMNLVNQLNSLNVSLTEVSAYVEFMNQAPVFKQSSTITVPKEVNEISFKNVSYTYSGNTVPTLNKISFTIRPDENIAIVGSNGAGKTTLIKLLIGLLMPDTGEIRINGIKNTEFAIKDLYYLFSPIFQESVAFTFTIRDAIINGSTYDEDKYLKVLKESGMDKIIDKLPNDDASHYVKEVHFDAVQLSGGQLQKLKMAQALYKDSAVLVLDEPTAALDPIAESNVYQSFESFSKNKISIFISHRLASTRFCDRIFYLDDGKIIEAGTHQQLMEQKGKYFQLFETQAFYYREDIGRELKDQEGSQELGGVL</sequence>
<evidence type="ECO:0000256" key="7">
    <source>
        <dbReference type="SAM" id="Phobius"/>
    </source>
</evidence>
<dbReference type="GO" id="GO:0016887">
    <property type="term" value="F:ATP hydrolysis activity"/>
    <property type="evidence" value="ECO:0007669"/>
    <property type="project" value="InterPro"/>
</dbReference>
<dbReference type="InterPro" id="IPR017871">
    <property type="entry name" value="ABC_transporter-like_CS"/>
</dbReference>
<evidence type="ECO:0000256" key="2">
    <source>
        <dbReference type="ARBA" id="ARBA00022692"/>
    </source>
</evidence>
<dbReference type="PROSITE" id="PS50893">
    <property type="entry name" value="ABC_TRANSPORTER_2"/>
    <property type="match status" value="1"/>
</dbReference>
<feature type="domain" description="ABC transporter" evidence="8">
    <location>
        <begin position="344"/>
        <end position="582"/>
    </location>
</feature>
<dbReference type="SUPFAM" id="SSF52540">
    <property type="entry name" value="P-loop containing nucleoside triphosphate hydrolases"/>
    <property type="match status" value="1"/>
</dbReference>
<keyword evidence="5 7" id="KW-1133">Transmembrane helix</keyword>
<evidence type="ECO:0000259" key="8">
    <source>
        <dbReference type="PROSITE" id="PS50893"/>
    </source>
</evidence>
<dbReference type="Gene3D" id="3.40.50.300">
    <property type="entry name" value="P-loop containing nucleotide triphosphate hydrolases"/>
    <property type="match status" value="1"/>
</dbReference>
<dbReference type="AlphaFoldDB" id="A0A844C110"/>
<dbReference type="GO" id="GO:0005524">
    <property type="term" value="F:ATP binding"/>
    <property type="evidence" value="ECO:0007669"/>
    <property type="project" value="UniProtKB-KW"/>
</dbReference>
<feature type="transmembrane region" description="Helical" evidence="7">
    <location>
        <begin position="57"/>
        <end position="81"/>
    </location>
</feature>
<dbReference type="InterPro" id="IPR036640">
    <property type="entry name" value="ABC1_TM_sf"/>
</dbReference>